<keyword evidence="1" id="KW-0812">Transmembrane</keyword>
<keyword evidence="1" id="KW-0472">Membrane</keyword>
<evidence type="ECO:0000313" key="2">
    <source>
        <dbReference type="EMBL" id="MBS9533229.1"/>
    </source>
</evidence>
<protein>
    <submittedName>
        <fullName evidence="2">Type II secretion system F family protein</fullName>
    </submittedName>
</protein>
<keyword evidence="1" id="KW-1133">Transmembrane helix</keyword>
<dbReference type="PANTHER" id="PTHR35007:SF4">
    <property type="entry name" value="CONSERVED TRANSMEMBRANE PROTEIN-RELATED"/>
    <property type="match status" value="1"/>
</dbReference>
<sequence length="265" mass="26529">MTGPVLAALTLAAAVLLPAAPRRRLGAPARPAFGLRRRVVAAVVAGCCAASALVMLPPATCLAGAALVATLTVRHHRARRRAAAARETAALHAALGALVAELQAGSDPVRAFAEAATETEEAPVAAALRGVAARARLGADVAAGLSDAAVGSALPALWNWLAVYWRLGSEHGIAIATLMCAAQSDIAARQRLSARADAGMAGARTSAAILAALPALGLLLGQLIGARPIGFLLSRSGGAVSVAGVLLACAGLLWSDRITSRAFDA</sequence>
<dbReference type="Proteomes" id="UP001519535">
    <property type="component" value="Unassembled WGS sequence"/>
</dbReference>
<feature type="transmembrane region" description="Helical" evidence="1">
    <location>
        <begin position="236"/>
        <end position="254"/>
    </location>
</feature>
<proteinExistence type="predicted"/>
<reference evidence="2 3" key="1">
    <citation type="submission" date="2021-05" db="EMBL/GenBank/DDBJ databases">
        <title>Mycobacterium acidophilum sp. nov., an extremely acid-tolerant member of the genus Mycobacterium.</title>
        <authorList>
            <person name="Xia J."/>
        </authorList>
    </citation>
    <scope>NUCLEOTIDE SEQUENCE [LARGE SCALE GENOMIC DNA]</scope>
    <source>
        <strain evidence="2 3">M1</strain>
    </source>
</reference>
<feature type="transmembrane region" description="Helical" evidence="1">
    <location>
        <begin position="201"/>
        <end position="224"/>
    </location>
</feature>
<name>A0ABS5RI03_9MYCO</name>
<keyword evidence="3" id="KW-1185">Reference proteome</keyword>
<comment type="caution">
    <text evidence="2">The sequence shown here is derived from an EMBL/GenBank/DDBJ whole genome shotgun (WGS) entry which is preliminary data.</text>
</comment>
<organism evidence="2 3">
    <name type="scientific">Mycolicibacter acidiphilus</name>
    <dbReference type="NCBI Taxonomy" id="2835306"/>
    <lineage>
        <taxon>Bacteria</taxon>
        <taxon>Bacillati</taxon>
        <taxon>Actinomycetota</taxon>
        <taxon>Actinomycetes</taxon>
        <taxon>Mycobacteriales</taxon>
        <taxon>Mycobacteriaceae</taxon>
        <taxon>Mycolicibacter</taxon>
    </lineage>
</organism>
<gene>
    <name evidence="2" type="ORF">KIH27_06445</name>
</gene>
<dbReference type="EMBL" id="JAHCLR010000007">
    <property type="protein sequence ID" value="MBS9533229.1"/>
    <property type="molecule type" value="Genomic_DNA"/>
</dbReference>
<evidence type="ECO:0000256" key="1">
    <source>
        <dbReference type="SAM" id="Phobius"/>
    </source>
</evidence>
<accession>A0ABS5RI03</accession>
<dbReference type="RefSeq" id="WP_214092107.1">
    <property type="nucleotide sequence ID" value="NZ_JAHCLR010000007.1"/>
</dbReference>
<feature type="transmembrane region" description="Helical" evidence="1">
    <location>
        <begin position="42"/>
        <end position="71"/>
    </location>
</feature>
<dbReference type="PANTHER" id="PTHR35007">
    <property type="entry name" value="INTEGRAL MEMBRANE PROTEIN-RELATED"/>
    <property type="match status" value="1"/>
</dbReference>
<evidence type="ECO:0000313" key="3">
    <source>
        <dbReference type="Proteomes" id="UP001519535"/>
    </source>
</evidence>